<gene>
    <name evidence="5" type="ORF">TRICI_003534</name>
</gene>
<proteinExistence type="inferred from homology"/>
<dbReference type="VEuPathDB" id="FungiDB:TRICI_003534"/>
<dbReference type="Gene3D" id="3.40.1350.10">
    <property type="match status" value="1"/>
</dbReference>
<dbReference type="InterPro" id="IPR018593">
    <property type="entry name" value="tRNA-endonuc_su_Sen15"/>
</dbReference>
<dbReference type="InterPro" id="IPR011856">
    <property type="entry name" value="tRNA_endonuc-like_dom_sf"/>
</dbReference>
<keyword evidence="2" id="KW-0819">tRNA processing</keyword>
<evidence type="ECO:0000259" key="4">
    <source>
        <dbReference type="Pfam" id="PF09631"/>
    </source>
</evidence>
<keyword evidence="3" id="KW-0812">Transmembrane</keyword>
<accession>A0A642V3P7</accession>
<reference evidence="5" key="1">
    <citation type="journal article" date="2019" name="G3 (Bethesda)">
        <title>Genome Assemblies of Two Rare Opportunistic Yeast Pathogens: Diutina rugosa (syn. Candida rugosa) and Trichomonascus ciferrii (syn. Candida ciferrii).</title>
        <authorList>
            <person name="Mixao V."/>
            <person name="Saus E."/>
            <person name="Hansen A.P."/>
            <person name="Lass-Florl C."/>
            <person name="Gabaldon T."/>
        </authorList>
    </citation>
    <scope>NUCLEOTIDE SEQUENCE</scope>
    <source>
        <strain evidence="5">CBS 4856</strain>
    </source>
</reference>
<organism evidence="5 6">
    <name type="scientific">Trichomonascus ciferrii</name>
    <dbReference type="NCBI Taxonomy" id="44093"/>
    <lineage>
        <taxon>Eukaryota</taxon>
        <taxon>Fungi</taxon>
        <taxon>Dikarya</taxon>
        <taxon>Ascomycota</taxon>
        <taxon>Saccharomycotina</taxon>
        <taxon>Dipodascomycetes</taxon>
        <taxon>Dipodascales</taxon>
        <taxon>Trichomonascaceae</taxon>
        <taxon>Trichomonascus</taxon>
        <taxon>Trichomonascus ciferrii complex</taxon>
    </lineage>
</organism>
<sequence length="114" mass="13365">MSLSKDVQNNLLYQHLWNDVTEYELRLKNGDTLTLCKGMPPEKLHPDDEEVGVEYILPVKTENKWTINQWNDVFDSLGDKEGKFIHRIIMAMVTIDSTIVYYFINNGLIKPRKH</sequence>
<dbReference type="GO" id="GO:0003676">
    <property type="term" value="F:nucleic acid binding"/>
    <property type="evidence" value="ECO:0007669"/>
    <property type="project" value="InterPro"/>
</dbReference>
<dbReference type="EMBL" id="SWFS01000259">
    <property type="protein sequence ID" value="KAA8912254.1"/>
    <property type="molecule type" value="Genomic_DNA"/>
</dbReference>
<protein>
    <recommendedName>
        <fullName evidence="4">tRNA-splicing endonuclease subunit Sen15 domain-containing protein</fullName>
    </recommendedName>
</protein>
<dbReference type="GO" id="GO:0000213">
    <property type="term" value="F:tRNA-intron lyase activity"/>
    <property type="evidence" value="ECO:0007669"/>
    <property type="project" value="TreeGrafter"/>
</dbReference>
<dbReference type="PANTHER" id="PTHR28518:SF1">
    <property type="entry name" value="TRNA-SPLICING ENDONUCLEASE SUBUNIT SEN15"/>
    <property type="match status" value="1"/>
</dbReference>
<dbReference type="SUPFAM" id="SSF53032">
    <property type="entry name" value="tRNA-intron endonuclease catalytic domain-like"/>
    <property type="match status" value="1"/>
</dbReference>
<comment type="similarity">
    <text evidence="1">Belongs to the SEN15 family.</text>
</comment>
<feature type="domain" description="tRNA-splicing endonuclease subunit Sen15" evidence="4">
    <location>
        <begin position="7"/>
        <end position="113"/>
    </location>
</feature>
<dbReference type="InterPro" id="IPR036167">
    <property type="entry name" value="tRNA_intron_Endo_cat-like_sf"/>
</dbReference>
<dbReference type="OrthoDB" id="10002170at2759"/>
<keyword evidence="3" id="KW-0472">Membrane</keyword>
<keyword evidence="3" id="KW-1133">Transmembrane helix</keyword>
<name>A0A642V3P7_9ASCO</name>
<evidence type="ECO:0000256" key="2">
    <source>
        <dbReference type="ARBA" id="ARBA00022694"/>
    </source>
</evidence>
<dbReference type="GO" id="GO:0000379">
    <property type="term" value="P:tRNA-type intron splice site recognition and cleavage"/>
    <property type="evidence" value="ECO:0007669"/>
    <property type="project" value="InterPro"/>
</dbReference>
<evidence type="ECO:0000256" key="1">
    <source>
        <dbReference type="ARBA" id="ARBA00006091"/>
    </source>
</evidence>
<evidence type="ECO:0000313" key="6">
    <source>
        <dbReference type="Proteomes" id="UP000761534"/>
    </source>
</evidence>
<dbReference type="Proteomes" id="UP000761534">
    <property type="component" value="Unassembled WGS sequence"/>
</dbReference>
<dbReference type="AlphaFoldDB" id="A0A642V3P7"/>
<comment type="caution">
    <text evidence="5">The sequence shown here is derived from an EMBL/GenBank/DDBJ whole genome shotgun (WGS) entry which is preliminary data.</text>
</comment>
<feature type="transmembrane region" description="Helical" evidence="3">
    <location>
        <begin position="84"/>
        <end position="104"/>
    </location>
</feature>
<evidence type="ECO:0000256" key="3">
    <source>
        <dbReference type="SAM" id="Phobius"/>
    </source>
</evidence>
<dbReference type="PANTHER" id="PTHR28518">
    <property type="entry name" value="TRNA-SPLICING ENDONUCLEASE SUBUNIT SEN15"/>
    <property type="match status" value="1"/>
</dbReference>
<dbReference type="GO" id="GO:0000214">
    <property type="term" value="C:tRNA-intron endonuclease complex"/>
    <property type="evidence" value="ECO:0007669"/>
    <property type="project" value="InterPro"/>
</dbReference>
<evidence type="ECO:0000313" key="5">
    <source>
        <dbReference type="EMBL" id="KAA8912254.1"/>
    </source>
</evidence>
<keyword evidence="6" id="KW-1185">Reference proteome</keyword>
<dbReference type="Pfam" id="PF09631">
    <property type="entry name" value="Sen15"/>
    <property type="match status" value="1"/>
</dbReference>
<dbReference type="InterPro" id="IPR042777">
    <property type="entry name" value="Sen15_fungi"/>
</dbReference>